<dbReference type="GeneID" id="5028605"/>
<dbReference type="CDD" id="cd20558">
    <property type="entry name" value="CYCLIN_ScPCL7-like"/>
    <property type="match status" value="1"/>
</dbReference>
<dbReference type="RefSeq" id="XP_001442816.1">
    <property type="nucleotide sequence ID" value="XM_001442779.1"/>
</dbReference>
<evidence type="ECO:0000313" key="4">
    <source>
        <dbReference type="Proteomes" id="UP000000600"/>
    </source>
</evidence>
<protein>
    <recommendedName>
        <fullName evidence="2">Cyclin</fullName>
    </recommendedName>
</protein>
<dbReference type="SUPFAM" id="SSF47954">
    <property type="entry name" value="Cyclin-like"/>
    <property type="match status" value="1"/>
</dbReference>
<dbReference type="OrthoDB" id="337735at2759"/>
<name>A0CXA2_PARTE</name>
<proteinExistence type="inferred from homology"/>
<dbReference type="GO" id="GO:0019901">
    <property type="term" value="F:protein kinase binding"/>
    <property type="evidence" value="ECO:0007669"/>
    <property type="project" value="UniProtKB-UniRule"/>
</dbReference>
<accession>A0CXA2</accession>
<dbReference type="InterPro" id="IPR012389">
    <property type="entry name" value="Cyclin_P/U"/>
</dbReference>
<dbReference type="Proteomes" id="UP000000600">
    <property type="component" value="Unassembled WGS sequence"/>
</dbReference>
<sequence length="168" mass="20014">MHRHNQILTTIADILDEIIKQTDALEIEQDQISYFHATKAPSISIYNYLQRISKYTNCSEGCIVIALIYLDRLQEKHPYFVLNSKCIHRYPFQFIRFLLISIVIAIKFQDDEYYKNEYYAKVGGVSTKEILVLELEFLELMDHQLFISDHDYLMYEKKLLQYGEIEMP</sequence>
<dbReference type="eggNOG" id="KOG1674">
    <property type="taxonomic scope" value="Eukaryota"/>
</dbReference>
<dbReference type="STRING" id="5888.A0CXA2"/>
<gene>
    <name evidence="3" type="ORF">GSPATT00011051001</name>
</gene>
<dbReference type="GO" id="GO:0051301">
    <property type="term" value="P:cell division"/>
    <property type="evidence" value="ECO:0007669"/>
    <property type="project" value="UniProtKB-UniRule"/>
</dbReference>
<dbReference type="EMBL" id="CT868208">
    <property type="protein sequence ID" value="CAK75419.1"/>
    <property type="molecule type" value="Genomic_DNA"/>
</dbReference>
<dbReference type="InterPro" id="IPR013922">
    <property type="entry name" value="Cyclin_PHO80-like"/>
</dbReference>
<dbReference type="KEGG" id="ptm:GSPATT00011051001"/>
<keyword evidence="4" id="KW-1185">Reference proteome</keyword>
<dbReference type="PANTHER" id="PTHR15615">
    <property type="match status" value="1"/>
</dbReference>
<evidence type="ECO:0000313" key="3">
    <source>
        <dbReference type="EMBL" id="CAK75419.1"/>
    </source>
</evidence>
<dbReference type="HOGENOM" id="CLU_057371_2_2_1"/>
<dbReference type="InParanoid" id="A0CXA2"/>
<dbReference type="PIRSF" id="PIRSF027110">
    <property type="entry name" value="PREG"/>
    <property type="match status" value="1"/>
</dbReference>
<comment type="similarity">
    <text evidence="2">Belongs to the cyclin family.</text>
</comment>
<dbReference type="Gene3D" id="1.10.472.10">
    <property type="entry name" value="Cyclin-like"/>
    <property type="match status" value="1"/>
</dbReference>
<dbReference type="Pfam" id="PF08613">
    <property type="entry name" value="Cyclin"/>
    <property type="match status" value="1"/>
</dbReference>
<organism evidence="3 4">
    <name type="scientific">Paramecium tetraurelia</name>
    <dbReference type="NCBI Taxonomy" id="5888"/>
    <lineage>
        <taxon>Eukaryota</taxon>
        <taxon>Sar</taxon>
        <taxon>Alveolata</taxon>
        <taxon>Ciliophora</taxon>
        <taxon>Intramacronucleata</taxon>
        <taxon>Oligohymenophorea</taxon>
        <taxon>Peniculida</taxon>
        <taxon>Parameciidae</taxon>
        <taxon>Paramecium</taxon>
    </lineage>
</organism>
<dbReference type="AlphaFoldDB" id="A0CXA2"/>
<keyword evidence="1 2" id="KW-0195">Cyclin</keyword>
<reference evidence="3 4" key="1">
    <citation type="journal article" date="2006" name="Nature">
        <title>Global trends of whole-genome duplications revealed by the ciliate Paramecium tetraurelia.</title>
        <authorList>
            <consortium name="Genoscope"/>
            <person name="Aury J.-M."/>
            <person name="Jaillon O."/>
            <person name="Duret L."/>
            <person name="Noel B."/>
            <person name="Jubin C."/>
            <person name="Porcel B.M."/>
            <person name="Segurens B."/>
            <person name="Daubin V."/>
            <person name="Anthouard V."/>
            <person name="Aiach N."/>
            <person name="Arnaiz O."/>
            <person name="Billaut A."/>
            <person name="Beisson J."/>
            <person name="Blanc I."/>
            <person name="Bouhouche K."/>
            <person name="Camara F."/>
            <person name="Duharcourt S."/>
            <person name="Guigo R."/>
            <person name="Gogendeau D."/>
            <person name="Katinka M."/>
            <person name="Keller A.-M."/>
            <person name="Kissmehl R."/>
            <person name="Klotz C."/>
            <person name="Koll F."/>
            <person name="Le Moue A."/>
            <person name="Lepere C."/>
            <person name="Malinsky S."/>
            <person name="Nowacki M."/>
            <person name="Nowak J.K."/>
            <person name="Plattner H."/>
            <person name="Poulain J."/>
            <person name="Ruiz F."/>
            <person name="Serrano V."/>
            <person name="Zagulski M."/>
            <person name="Dessen P."/>
            <person name="Betermier M."/>
            <person name="Weissenbach J."/>
            <person name="Scarpelli C."/>
            <person name="Schachter V."/>
            <person name="Sperling L."/>
            <person name="Meyer E."/>
            <person name="Cohen J."/>
            <person name="Wincker P."/>
        </authorList>
    </citation>
    <scope>NUCLEOTIDE SEQUENCE [LARGE SCALE GENOMIC DNA]</scope>
    <source>
        <strain evidence="3 4">Stock d4-2</strain>
    </source>
</reference>
<evidence type="ECO:0000256" key="2">
    <source>
        <dbReference type="PIRNR" id="PIRNR027110"/>
    </source>
</evidence>
<dbReference type="InterPro" id="IPR036915">
    <property type="entry name" value="Cyclin-like_sf"/>
</dbReference>
<evidence type="ECO:0000256" key="1">
    <source>
        <dbReference type="ARBA" id="ARBA00023127"/>
    </source>
</evidence>
<dbReference type="OMA" id="DQISYFH"/>
<dbReference type="PANTHER" id="PTHR15615:SF108">
    <property type="entry name" value="PROTEIN CNPPD1"/>
    <property type="match status" value="1"/>
</dbReference>